<keyword evidence="2" id="KW-0812">Transmembrane</keyword>
<protein>
    <submittedName>
        <fullName evidence="4">Rhodanese-related sulfurtransferase</fullName>
    </submittedName>
</protein>
<dbReference type="STRING" id="1747903.ASR47_1002327"/>
<reference evidence="4 5" key="1">
    <citation type="submission" date="2016-04" db="EMBL/GenBank/DDBJ databases">
        <title>Draft genome sequence of Janthinobacterium psychrotolerans sp. nov., isolated from freshwater sediments in Denmark.</title>
        <authorList>
            <person name="Gong X."/>
            <person name="Skrivergaard S."/>
            <person name="Korsgaard B.S."/>
            <person name="Schreiber L."/>
            <person name="Marshall I.P."/>
            <person name="Finster K."/>
            <person name="Schramm A."/>
        </authorList>
    </citation>
    <scope>NUCLEOTIDE SEQUENCE [LARGE SCALE GENOMIC DNA]</scope>
    <source>
        <strain evidence="4 5">S3-2</strain>
    </source>
</reference>
<dbReference type="Gene3D" id="3.40.250.10">
    <property type="entry name" value="Rhodanese-like domain"/>
    <property type="match status" value="1"/>
</dbReference>
<dbReference type="Proteomes" id="UP000092713">
    <property type="component" value="Unassembled WGS sequence"/>
</dbReference>
<dbReference type="AlphaFoldDB" id="A0A1A7BXQ6"/>
<feature type="transmembrane region" description="Helical" evidence="2">
    <location>
        <begin position="6"/>
        <end position="26"/>
    </location>
</feature>
<gene>
    <name evidence="4" type="ORF">ASR47_1002327</name>
</gene>
<accession>A0A1A7BXQ6</accession>
<comment type="caution">
    <text evidence="4">The sequence shown here is derived from an EMBL/GenBank/DDBJ whole genome shotgun (WGS) entry which is preliminary data.</text>
</comment>
<feature type="region of interest" description="Disordered" evidence="1">
    <location>
        <begin position="124"/>
        <end position="143"/>
    </location>
</feature>
<dbReference type="PATRIC" id="fig|1747903.4.peg.774"/>
<sequence length="143" mass="15495">MKFIIDHIFLLAIVILSGGALLWPLLSMRGKRASVLEVTQLINRGKTIIVDVRTPEEFAKGHLPDARNIPVAELAKRMGELEKFKTRPIVVVCQKGSRSATAVAALIKAGYAEATSLEGGIDEWSKQGLPLKTPSPAKPSLVK</sequence>
<dbReference type="SMART" id="SM00450">
    <property type="entry name" value="RHOD"/>
    <property type="match status" value="1"/>
</dbReference>
<dbReference type="EMBL" id="LOCQ01000061">
    <property type="protein sequence ID" value="OBV37270.1"/>
    <property type="molecule type" value="Genomic_DNA"/>
</dbReference>
<dbReference type="CDD" id="cd00158">
    <property type="entry name" value="RHOD"/>
    <property type="match status" value="1"/>
</dbReference>
<dbReference type="GO" id="GO:0016740">
    <property type="term" value="F:transferase activity"/>
    <property type="evidence" value="ECO:0007669"/>
    <property type="project" value="UniProtKB-KW"/>
</dbReference>
<dbReference type="SUPFAM" id="SSF52821">
    <property type="entry name" value="Rhodanese/Cell cycle control phosphatase"/>
    <property type="match status" value="1"/>
</dbReference>
<evidence type="ECO:0000313" key="4">
    <source>
        <dbReference type="EMBL" id="OBV37270.1"/>
    </source>
</evidence>
<keyword evidence="2" id="KW-1133">Transmembrane helix</keyword>
<name>A0A1A7BXQ6_9BURK</name>
<feature type="domain" description="Rhodanese" evidence="3">
    <location>
        <begin position="43"/>
        <end position="133"/>
    </location>
</feature>
<evidence type="ECO:0000256" key="2">
    <source>
        <dbReference type="SAM" id="Phobius"/>
    </source>
</evidence>
<evidence type="ECO:0000313" key="5">
    <source>
        <dbReference type="Proteomes" id="UP000092713"/>
    </source>
</evidence>
<organism evidence="4 5">
    <name type="scientific">Janthinobacterium psychrotolerans</name>
    <dbReference type="NCBI Taxonomy" id="1747903"/>
    <lineage>
        <taxon>Bacteria</taxon>
        <taxon>Pseudomonadati</taxon>
        <taxon>Pseudomonadota</taxon>
        <taxon>Betaproteobacteria</taxon>
        <taxon>Burkholderiales</taxon>
        <taxon>Oxalobacteraceae</taxon>
        <taxon>Janthinobacterium</taxon>
    </lineage>
</organism>
<dbReference type="PANTHER" id="PTHR43031:SF18">
    <property type="entry name" value="RHODANESE-RELATED SULFURTRANSFERASES"/>
    <property type="match status" value="1"/>
</dbReference>
<dbReference type="PROSITE" id="PS50206">
    <property type="entry name" value="RHODANESE_3"/>
    <property type="match status" value="1"/>
</dbReference>
<dbReference type="InterPro" id="IPR050229">
    <property type="entry name" value="GlpE_sulfurtransferase"/>
</dbReference>
<keyword evidence="2" id="KW-0472">Membrane</keyword>
<dbReference type="PANTHER" id="PTHR43031">
    <property type="entry name" value="FAD-DEPENDENT OXIDOREDUCTASE"/>
    <property type="match status" value="1"/>
</dbReference>
<keyword evidence="4" id="KW-0808">Transferase</keyword>
<dbReference type="RefSeq" id="WP_065310236.1">
    <property type="nucleotide sequence ID" value="NZ_LOCQ01000061.1"/>
</dbReference>
<proteinExistence type="predicted"/>
<evidence type="ECO:0000259" key="3">
    <source>
        <dbReference type="PROSITE" id="PS50206"/>
    </source>
</evidence>
<dbReference type="OrthoDB" id="1445766at2"/>
<dbReference type="InterPro" id="IPR001763">
    <property type="entry name" value="Rhodanese-like_dom"/>
</dbReference>
<dbReference type="InterPro" id="IPR036873">
    <property type="entry name" value="Rhodanese-like_dom_sf"/>
</dbReference>
<evidence type="ECO:0000256" key="1">
    <source>
        <dbReference type="SAM" id="MobiDB-lite"/>
    </source>
</evidence>
<keyword evidence="5" id="KW-1185">Reference proteome</keyword>
<dbReference type="Pfam" id="PF00581">
    <property type="entry name" value="Rhodanese"/>
    <property type="match status" value="1"/>
</dbReference>